<proteinExistence type="predicted"/>
<evidence type="ECO:0000313" key="3">
    <source>
        <dbReference type="EMBL" id="MBA0756283.1"/>
    </source>
</evidence>
<dbReference type="InterPro" id="IPR025525">
    <property type="entry name" value="hAT-like_transposase_RNase-H"/>
</dbReference>
<accession>A0A7J9D6B4</accession>
<dbReference type="Pfam" id="PF14372">
    <property type="entry name" value="hAT-like_RNase-H"/>
    <property type="match status" value="1"/>
</dbReference>
<sequence length="115" mass="13859">MVMQIQDKFNKYWAEYYLILSCAVILDPRYKLNYVEYCFTTIYVFMLHTLCKPFLAILNSFLMSVLRTPNPHLPLWPEVPMFWIMILLILVFINSMLIGLIWEQIMMRVMIINNI</sequence>
<name>A0A7J9D6B4_GOSGO</name>
<feature type="domain" description="hAT-like transposase RNase-H fold" evidence="2">
    <location>
        <begin position="1"/>
        <end position="43"/>
    </location>
</feature>
<keyword evidence="1" id="KW-0812">Transmembrane</keyword>
<keyword evidence="1" id="KW-1133">Transmembrane helix</keyword>
<dbReference type="GO" id="GO:0003677">
    <property type="term" value="F:DNA binding"/>
    <property type="evidence" value="ECO:0007669"/>
    <property type="project" value="InterPro"/>
</dbReference>
<evidence type="ECO:0000313" key="4">
    <source>
        <dbReference type="Proteomes" id="UP000593579"/>
    </source>
</evidence>
<organism evidence="3 4">
    <name type="scientific">Gossypium gossypioides</name>
    <name type="common">Mexican cotton</name>
    <name type="synonym">Selera gossypioides</name>
    <dbReference type="NCBI Taxonomy" id="34282"/>
    <lineage>
        <taxon>Eukaryota</taxon>
        <taxon>Viridiplantae</taxon>
        <taxon>Streptophyta</taxon>
        <taxon>Embryophyta</taxon>
        <taxon>Tracheophyta</taxon>
        <taxon>Spermatophyta</taxon>
        <taxon>Magnoliopsida</taxon>
        <taxon>eudicotyledons</taxon>
        <taxon>Gunneridae</taxon>
        <taxon>Pentapetalae</taxon>
        <taxon>rosids</taxon>
        <taxon>malvids</taxon>
        <taxon>Malvales</taxon>
        <taxon>Malvaceae</taxon>
        <taxon>Malvoideae</taxon>
        <taxon>Gossypium</taxon>
    </lineage>
</organism>
<dbReference type="AlphaFoldDB" id="A0A7J9D6B4"/>
<keyword evidence="4" id="KW-1185">Reference proteome</keyword>
<dbReference type="OrthoDB" id="999560at2759"/>
<protein>
    <recommendedName>
        <fullName evidence="2">hAT-like transposase RNase-H fold domain-containing protein</fullName>
    </recommendedName>
</protein>
<evidence type="ECO:0000259" key="2">
    <source>
        <dbReference type="Pfam" id="PF14372"/>
    </source>
</evidence>
<feature type="transmembrane region" description="Helical" evidence="1">
    <location>
        <begin position="42"/>
        <end position="62"/>
    </location>
</feature>
<dbReference type="Proteomes" id="UP000593579">
    <property type="component" value="Unassembled WGS sequence"/>
</dbReference>
<keyword evidence="1" id="KW-0472">Membrane</keyword>
<evidence type="ECO:0000256" key="1">
    <source>
        <dbReference type="SAM" id="Phobius"/>
    </source>
</evidence>
<feature type="transmembrane region" description="Helical" evidence="1">
    <location>
        <begin position="82"/>
        <end position="102"/>
    </location>
</feature>
<reference evidence="3 4" key="1">
    <citation type="journal article" date="2019" name="Genome Biol. Evol.">
        <title>Insights into the evolution of the New World diploid cottons (Gossypium, subgenus Houzingenia) based on genome sequencing.</title>
        <authorList>
            <person name="Grover C.E."/>
            <person name="Arick M.A. 2nd"/>
            <person name="Thrash A."/>
            <person name="Conover J.L."/>
            <person name="Sanders W.S."/>
            <person name="Peterson D.G."/>
            <person name="Frelichowski J.E."/>
            <person name="Scheffler J.A."/>
            <person name="Scheffler B.E."/>
            <person name="Wendel J.F."/>
        </authorList>
    </citation>
    <scope>NUCLEOTIDE SEQUENCE [LARGE SCALE GENOMIC DNA]</scope>
    <source>
        <strain evidence="3">5</strain>
        <tissue evidence="3">Leaf</tissue>
    </source>
</reference>
<dbReference type="EMBL" id="JABEZY010274015">
    <property type="protein sequence ID" value="MBA0756283.1"/>
    <property type="molecule type" value="Genomic_DNA"/>
</dbReference>
<comment type="caution">
    <text evidence="3">The sequence shown here is derived from an EMBL/GenBank/DDBJ whole genome shotgun (WGS) entry which is preliminary data.</text>
</comment>
<gene>
    <name evidence="3" type="ORF">Gogos_000113</name>
</gene>